<gene>
    <name evidence="2" type="ORF">ACFSAS_08600</name>
</gene>
<evidence type="ECO:0000313" key="3">
    <source>
        <dbReference type="Proteomes" id="UP001597092"/>
    </source>
</evidence>
<keyword evidence="1" id="KW-1133">Transmembrane helix</keyword>
<name>A0ABD6DTP7_9EURY</name>
<dbReference type="Proteomes" id="UP001597092">
    <property type="component" value="Unassembled WGS sequence"/>
</dbReference>
<dbReference type="EMBL" id="JBHUDP010000002">
    <property type="protein sequence ID" value="MFD1685668.1"/>
    <property type="molecule type" value="Genomic_DNA"/>
</dbReference>
<sequence length="47" mass="5336">MIRSPLRAKGIEYFLYLALVLAGGALLLWLVLDYFSLIEAVVRNAPW</sequence>
<keyword evidence="3" id="KW-1185">Reference proteome</keyword>
<organism evidence="2 3">
    <name type="scientific">Halobellus litoreus</name>
    <dbReference type="NCBI Taxonomy" id="755310"/>
    <lineage>
        <taxon>Archaea</taxon>
        <taxon>Methanobacteriati</taxon>
        <taxon>Methanobacteriota</taxon>
        <taxon>Stenosarchaea group</taxon>
        <taxon>Halobacteria</taxon>
        <taxon>Halobacteriales</taxon>
        <taxon>Haloferacaceae</taxon>
        <taxon>Halobellus</taxon>
    </lineage>
</organism>
<evidence type="ECO:0000256" key="1">
    <source>
        <dbReference type="SAM" id="Phobius"/>
    </source>
</evidence>
<proteinExistence type="predicted"/>
<accession>A0ABD6DTP7</accession>
<evidence type="ECO:0000313" key="2">
    <source>
        <dbReference type="EMBL" id="MFD1685668.1"/>
    </source>
</evidence>
<dbReference type="RefSeq" id="WP_256306276.1">
    <property type="nucleotide sequence ID" value="NZ_JANHAW010000001.1"/>
</dbReference>
<keyword evidence="1" id="KW-0472">Membrane</keyword>
<reference evidence="2 3" key="1">
    <citation type="journal article" date="2019" name="Int. J. Syst. Evol. Microbiol.">
        <title>The Global Catalogue of Microorganisms (GCM) 10K type strain sequencing project: providing services to taxonomists for standard genome sequencing and annotation.</title>
        <authorList>
            <consortium name="The Broad Institute Genomics Platform"/>
            <consortium name="The Broad Institute Genome Sequencing Center for Infectious Disease"/>
            <person name="Wu L."/>
            <person name="Ma J."/>
        </authorList>
    </citation>
    <scope>NUCLEOTIDE SEQUENCE [LARGE SCALE GENOMIC DNA]</scope>
    <source>
        <strain evidence="2 3">CGMCC 1.10387</strain>
    </source>
</reference>
<feature type="transmembrane region" description="Helical" evidence="1">
    <location>
        <begin position="12"/>
        <end position="32"/>
    </location>
</feature>
<keyword evidence="1" id="KW-0812">Transmembrane</keyword>
<protein>
    <submittedName>
        <fullName evidence="2">Uncharacterized protein</fullName>
    </submittedName>
</protein>
<comment type="caution">
    <text evidence="2">The sequence shown here is derived from an EMBL/GenBank/DDBJ whole genome shotgun (WGS) entry which is preliminary data.</text>
</comment>
<dbReference type="AlphaFoldDB" id="A0ABD6DTP7"/>